<dbReference type="Gene3D" id="3.40.630.30">
    <property type="match status" value="2"/>
</dbReference>
<name>A0A9J6Z8W9_9BACL</name>
<reference evidence="4" key="1">
    <citation type="submission" date="2022-05" db="EMBL/GenBank/DDBJ databases">
        <title>Novel bacterial taxa in a minimal lignocellulolytic consortium and its capacity to transform plastics disclosed by genome-resolved metagenomics.</title>
        <authorList>
            <person name="Rodriguez C.A.D."/>
            <person name="Diaz-Garcia L."/>
            <person name="Herrera K."/>
            <person name="Tarazona N.A."/>
            <person name="Sproer C."/>
            <person name="Overmann J."/>
            <person name="Jimenez D.J."/>
        </authorList>
    </citation>
    <scope>NUCLEOTIDE SEQUENCE</scope>
    <source>
        <strain evidence="4">MAG5</strain>
    </source>
</reference>
<dbReference type="EC" id="2.3.1.-" evidence="4"/>
<accession>A0A9J6Z8W9</accession>
<dbReference type="AlphaFoldDB" id="A0A9J6Z8W9"/>
<feature type="domain" description="N-acetyltransferase" evidence="3">
    <location>
        <begin position="191"/>
        <end position="325"/>
    </location>
</feature>
<dbReference type="Pfam" id="PF00583">
    <property type="entry name" value="Acetyltransf_1"/>
    <property type="match status" value="1"/>
</dbReference>
<dbReference type="PANTHER" id="PTHR43877">
    <property type="entry name" value="AMINOALKYLPHOSPHONATE N-ACETYLTRANSFERASE-RELATED-RELATED"/>
    <property type="match status" value="1"/>
</dbReference>
<evidence type="ECO:0000256" key="1">
    <source>
        <dbReference type="ARBA" id="ARBA00022679"/>
    </source>
</evidence>
<evidence type="ECO:0000256" key="2">
    <source>
        <dbReference type="ARBA" id="ARBA00023315"/>
    </source>
</evidence>
<dbReference type="SUPFAM" id="SSF55729">
    <property type="entry name" value="Acyl-CoA N-acyltransferases (Nat)"/>
    <property type="match status" value="1"/>
</dbReference>
<gene>
    <name evidence="4" type="ORF">NAG76_11135</name>
</gene>
<dbReference type="CDD" id="cd04301">
    <property type="entry name" value="NAT_SF"/>
    <property type="match status" value="1"/>
</dbReference>
<dbReference type="InterPro" id="IPR000182">
    <property type="entry name" value="GNAT_dom"/>
</dbReference>
<dbReference type="InterPro" id="IPR016181">
    <property type="entry name" value="Acyl_CoA_acyltransferase"/>
</dbReference>
<keyword evidence="1 4" id="KW-0808">Transferase</keyword>
<dbReference type="InterPro" id="IPR050832">
    <property type="entry name" value="Bact_Acetyltransf"/>
</dbReference>
<dbReference type="PROSITE" id="PS51186">
    <property type="entry name" value="GNAT"/>
    <property type="match status" value="1"/>
</dbReference>
<evidence type="ECO:0000259" key="3">
    <source>
        <dbReference type="PROSITE" id="PS51186"/>
    </source>
</evidence>
<dbReference type="GO" id="GO:0016747">
    <property type="term" value="F:acyltransferase activity, transferring groups other than amino-acyl groups"/>
    <property type="evidence" value="ECO:0007669"/>
    <property type="project" value="InterPro"/>
</dbReference>
<dbReference type="KEGG" id="plig:NAG76_11135"/>
<dbReference type="Proteomes" id="UP001056756">
    <property type="component" value="Chromosome"/>
</dbReference>
<evidence type="ECO:0000313" key="5">
    <source>
        <dbReference type="Proteomes" id="UP001056756"/>
    </source>
</evidence>
<evidence type="ECO:0000313" key="4">
    <source>
        <dbReference type="EMBL" id="URN92455.1"/>
    </source>
</evidence>
<organism evidence="4 5">
    <name type="scientific">Candidatus Pristimantibacillus lignocellulolyticus</name>
    <dbReference type="NCBI Taxonomy" id="2994561"/>
    <lineage>
        <taxon>Bacteria</taxon>
        <taxon>Bacillati</taxon>
        <taxon>Bacillota</taxon>
        <taxon>Bacilli</taxon>
        <taxon>Bacillales</taxon>
        <taxon>Paenibacillaceae</taxon>
        <taxon>Candidatus Pristimantibacillus</taxon>
    </lineage>
</organism>
<sequence length="325" mass="36833">MQIRPFDEEDSSAVVELWNTEATKYNYQPFTELSFRETFIDHRYYDADCLWVGCNGEKIVGFAAGCSGDDLPLGNIAGYITTVIIASPFAEEKHYNAFLKCLEQRFIALGKKQADVLFFNPVKLKWNIPSNPSHEHNNAPGISKDQPLYEVLLTRGYVDRATQCGMYLPLGDFTIPESILEKEKKAMGFGYHITLFDQSVHTNLESLLSALQNPQWEKDVKYYMEQNVPIVIAVQGTECVGFAGPIIRQDNARAFFCGIGVHPEHEGYGLGSTLFFRMVDAFQKADCDYISLFTGIDNPAIRIYQKAGFTVEKEFSILRKELEHE</sequence>
<proteinExistence type="predicted"/>
<keyword evidence="2 4" id="KW-0012">Acyltransferase</keyword>
<dbReference type="EMBL" id="CP097899">
    <property type="protein sequence ID" value="URN92455.1"/>
    <property type="molecule type" value="Genomic_DNA"/>
</dbReference>
<protein>
    <submittedName>
        <fullName evidence="4">GNAT family N-acetyltransferase</fullName>
        <ecNumber evidence="4">2.3.1.-</ecNumber>
    </submittedName>
</protein>